<evidence type="ECO:0000313" key="3">
    <source>
        <dbReference type="Proteomes" id="UP000003688"/>
    </source>
</evidence>
<keyword evidence="1" id="KW-0812">Transmembrane</keyword>
<proteinExistence type="predicted"/>
<reference evidence="2 3" key="1">
    <citation type="journal article" date="2011" name="J. Bacteriol.">
        <title>Genome sequence of 'Pedosphaera parvula' Ellin514, an aerobic Verrucomicrobial isolate from pasture soil.</title>
        <authorList>
            <person name="Kant R."/>
            <person name="van Passel M.W."/>
            <person name="Sangwan P."/>
            <person name="Palva A."/>
            <person name="Lucas S."/>
            <person name="Copeland A."/>
            <person name="Lapidus A."/>
            <person name="Glavina Del Rio T."/>
            <person name="Dalin E."/>
            <person name="Tice H."/>
            <person name="Bruce D."/>
            <person name="Goodwin L."/>
            <person name="Pitluck S."/>
            <person name="Chertkov O."/>
            <person name="Larimer F.W."/>
            <person name="Land M.L."/>
            <person name="Hauser L."/>
            <person name="Brettin T.S."/>
            <person name="Detter J.C."/>
            <person name="Han S."/>
            <person name="de Vos W.M."/>
            <person name="Janssen P.H."/>
            <person name="Smidt H."/>
        </authorList>
    </citation>
    <scope>NUCLEOTIDE SEQUENCE [LARGE SCALE GENOMIC DNA]</scope>
    <source>
        <strain evidence="2 3">Ellin514</strain>
    </source>
</reference>
<dbReference type="STRING" id="320771.Cflav_PD0720"/>
<keyword evidence="1" id="KW-0472">Membrane</keyword>
<keyword evidence="1" id="KW-1133">Transmembrane helix</keyword>
<protein>
    <submittedName>
        <fullName evidence="2">Uncharacterized protein</fullName>
    </submittedName>
</protein>
<name>B9XR72_PEDPL</name>
<dbReference type="Proteomes" id="UP000003688">
    <property type="component" value="Unassembled WGS sequence"/>
</dbReference>
<evidence type="ECO:0000256" key="1">
    <source>
        <dbReference type="SAM" id="Phobius"/>
    </source>
</evidence>
<accession>B9XR72</accession>
<feature type="transmembrane region" description="Helical" evidence="1">
    <location>
        <begin position="39"/>
        <end position="56"/>
    </location>
</feature>
<organism evidence="2 3">
    <name type="scientific">Pedosphaera parvula (strain Ellin514)</name>
    <dbReference type="NCBI Taxonomy" id="320771"/>
    <lineage>
        <taxon>Bacteria</taxon>
        <taxon>Pseudomonadati</taxon>
        <taxon>Verrucomicrobiota</taxon>
        <taxon>Pedosphaerae</taxon>
        <taxon>Pedosphaerales</taxon>
        <taxon>Pedosphaeraceae</taxon>
        <taxon>Pedosphaera</taxon>
    </lineage>
</organism>
<dbReference type="AlphaFoldDB" id="B9XR72"/>
<keyword evidence="3" id="KW-1185">Reference proteome</keyword>
<sequence>MAVFLGLLGTTVCFAEGVFTITYGFSDNIQRFRHIQLSFLKLTLACIVPTTLFPLLTHRLMVFANIDYLPQKGFKK</sequence>
<comment type="caution">
    <text evidence="2">The sequence shown here is derived from an EMBL/GenBank/DDBJ whole genome shotgun (WGS) entry which is preliminary data.</text>
</comment>
<gene>
    <name evidence="2" type="ORF">Cflav_PD0720</name>
</gene>
<dbReference type="EMBL" id="ABOX02000060">
    <property type="protein sequence ID" value="EEF57685.1"/>
    <property type="molecule type" value="Genomic_DNA"/>
</dbReference>
<evidence type="ECO:0000313" key="2">
    <source>
        <dbReference type="EMBL" id="EEF57685.1"/>
    </source>
</evidence>